<evidence type="ECO:0000256" key="4">
    <source>
        <dbReference type="ARBA" id="ARBA00023136"/>
    </source>
</evidence>
<keyword evidence="4 5" id="KW-0472">Membrane</keyword>
<dbReference type="EMBL" id="JAQQBS010001425">
    <property type="protein sequence ID" value="KAK0157772.1"/>
    <property type="molecule type" value="Genomic_DNA"/>
</dbReference>
<evidence type="ECO:0000256" key="1">
    <source>
        <dbReference type="ARBA" id="ARBA00004325"/>
    </source>
</evidence>
<dbReference type="PANTHER" id="PTHR12297:SF18">
    <property type="entry name" value="HIG1 DOMAIN FAMILY MEMBER 2A"/>
    <property type="match status" value="1"/>
</dbReference>
<dbReference type="GO" id="GO:0097250">
    <property type="term" value="P:mitochondrial respirasome assembly"/>
    <property type="evidence" value="ECO:0007669"/>
    <property type="project" value="TreeGrafter"/>
</dbReference>
<evidence type="ECO:0000259" key="6">
    <source>
        <dbReference type="PROSITE" id="PS51503"/>
    </source>
</evidence>
<evidence type="ECO:0000256" key="3">
    <source>
        <dbReference type="ARBA" id="ARBA00022989"/>
    </source>
</evidence>
<evidence type="ECO:0000313" key="8">
    <source>
        <dbReference type="Proteomes" id="UP001168990"/>
    </source>
</evidence>
<keyword evidence="8" id="KW-1185">Reference proteome</keyword>
<proteinExistence type="predicted"/>
<comment type="caution">
    <text evidence="7">The sequence shown here is derived from an EMBL/GenBank/DDBJ whole genome shotgun (WGS) entry which is preliminary data.</text>
</comment>
<dbReference type="PANTHER" id="PTHR12297">
    <property type="entry name" value="HYPOXIA-INDUCBILE GENE 1 HIG1 -RELATED"/>
    <property type="match status" value="1"/>
</dbReference>
<dbReference type="PROSITE" id="PS51503">
    <property type="entry name" value="HIG1"/>
    <property type="match status" value="1"/>
</dbReference>
<gene>
    <name evidence="7" type="ORF">PV328_011470</name>
</gene>
<evidence type="ECO:0000256" key="2">
    <source>
        <dbReference type="ARBA" id="ARBA00022692"/>
    </source>
</evidence>
<feature type="domain" description="HIG1" evidence="6">
    <location>
        <begin position="13"/>
        <end position="104"/>
    </location>
</feature>
<keyword evidence="3 5" id="KW-1133">Transmembrane helix</keyword>
<dbReference type="Gene3D" id="6.10.140.1320">
    <property type="match status" value="1"/>
</dbReference>
<feature type="transmembrane region" description="Helical" evidence="5">
    <location>
        <begin position="41"/>
        <end position="60"/>
    </location>
</feature>
<dbReference type="InterPro" id="IPR050355">
    <property type="entry name" value="RCF1"/>
</dbReference>
<sequence length="115" mass="12932">MPDDNSKELDWVQLRHDMDSLGPNRETMMERLKRKCKEAPLVPIGCLTTASVLAYGIICFKRGDKKMSQYMMRARVTAQGFTVVVAVVSTMMAAQKLKTKEAEEAGKPLINEPKK</sequence>
<reference evidence="7" key="1">
    <citation type="journal article" date="2023" name="bioRxiv">
        <title>Scaffold-level genome assemblies of two parasitoid biocontrol wasps reveal the parthenogenesis mechanism and an associated novel virus.</title>
        <authorList>
            <person name="Inwood S."/>
            <person name="Skelly J."/>
            <person name="Guhlin J."/>
            <person name="Harrop T."/>
            <person name="Goldson S."/>
            <person name="Dearden P."/>
        </authorList>
    </citation>
    <scope>NUCLEOTIDE SEQUENCE</scope>
    <source>
        <strain evidence="7">Irish</strain>
        <tissue evidence="7">Whole body</tissue>
    </source>
</reference>
<keyword evidence="2 5" id="KW-0812">Transmembrane</keyword>
<dbReference type="GO" id="GO:0031966">
    <property type="term" value="C:mitochondrial membrane"/>
    <property type="evidence" value="ECO:0007669"/>
    <property type="project" value="UniProtKB-SubCell"/>
</dbReference>
<comment type="subcellular location">
    <subcellularLocation>
        <location evidence="1">Mitochondrion membrane</location>
    </subcellularLocation>
</comment>
<organism evidence="7 8">
    <name type="scientific">Microctonus aethiopoides</name>
    <dbReference type="NCBI Taxonomy" id="144406"/>
    <lineage>
        <taxon>Eukaryota</taxon>
        <taxon>Metazoa</taxon>
        <taxon>Ecdysozoa</taxon>
        <taxon>Arthropoda</taxon>
        <taxon>Hexapoda</taxon>
        <taxon>Insecta</taxon>
        <taxon>Pterygota</taxon>
        <taxon>Neoptera</taxon>
        <taxon>Endopterygota</taxon>
        <taxon>Hymenoptera</taxon>
        <taxon>Apocrita</taxon>
        <taxon>Ichneumonoidea</taxon>
        <taxon>Braconidae</taxon>
        <taxon>Euphorinae</taxon>
        <taxon>Microctonus</taxon>
    </lineage>
</organism>
<dbReference type="Pfam" id="PF04588">
    <property type="entry name" value="HIG_1_N"/>
    <property type="match status" value="1"/>
</dbReference>
<accession>A0AA39EU54</accession>
<evidence type="ECO:0000313" key="7">
    <source>
        <dbReference type="EMBL" id="KAK0157772.1"/>
    </source>
</evidence>
<protein>
    <recommendedName>
        <fullName evidence="6">HIG1 domain-containing protein</fullName>
    </recommendedName>
</protein>
<dbReference type="AlphaFoldDB" id="A0AA39EU54"/>
<evidence type="ECO:0000256" key="5">
    <source>
        <dbReference type="SAM" id="Phobius"/>
    </source>
</evidence>
<name>A0AA39EU54_9HYME</name>
<dbReference type="InterPro" id="IPR007667">
    <property type="entry name" value="Hypoxia_induced_domain"/>
</dbReference>
<reference evidence="7" key="2">
    <citation type="submission" date="2023-03" db="EMBL/GenBank/DDBJ databases">
        <authorList>
            <person name="Inwood S.N."/>
            <person name="Skelly J.G."/>
            <person name="Guhlin J."/>
            <person name="Harrop T.W.R."/>
            <person name="Goldson S.G."/>
            <person name="Dearden P.K."/>
        </authorList>
    </citation>
    <scope>NUCLEOTIDE SEQUENCE</scope>
    <source>
        <strain evidence="7">Irish</strain>
        <tissue evidence="7">Whole body</tissue>
    </source>
</reference>
<dbReference type="Proteomes" id="UP001168990">
    <property type="component" value="Unassembled WGS sequence"/>
</dbReference>
<feature type="transmembrane region" description="Helical" evidence="5">
    <location>
        <begin position="72"/>
        <end position="94"/>
    </location>
</feature>